<dbReference type="Pfam" id="PF09265">
    <property type="entry name" value="Cytokin-bind"/>
    <property type="match status" value="1"/>
</dbReference>
<evidence type="ECO:0000313" key="8">
    <source>
        <dbReference type="Proteomes" id="UP000315295"/>
    </source>
</evidence>
<dbReference type="GO" id="GO:0019139">
    <property type="term" value="F:cytokinin dehydrogenase activity"/>
    <property type="evidence" value="ECO:0007669"/>
    <property type="project" value="InterPro"/>
</dbReference>
<feature type="domain" description="Cytokinin dehydrogenase 1 FAD/cytokinin binding" evidence="6">
    <location>
        <begin position="4"/>
        <end position="90"/>
    </location>
</feature>
<evidence type="ECO:0000256" key="1">
    <source>
        <dbReference type="ARBA" id="ARBA00001974"/>
    </source>
</evidence>
<dbReference type="Gene3D" id="3.40.462.10">
    <property type="entry name" value="FAD-linked oxidases, C-terminal domain"/>
    <property type="match status" value="1"/>
</dbReference>
<dbReference type="InterPro" id="IPR016170">
    <property type="entry name" value="Cytok_DH_C_sf"/>
</dbReference>
<evidence type="ECO:0000256" key="2">
    <source>
        <dbReference type="ARBA" id="ARBA00005466"/>
    </source>
</evidence>
<dbReference type="InterPro" id="IPR015345">
    <property type="entry name" value="Cytokinin_DH_FAD/cytokin-bd"/>
</dbReference>
<sequence>MQITESLLLELHYIPSTLFLSEVSYVQFLERVHVSELKLRANGLWDVPHPWMNLLVPKSKIHEFADEVFGNILTDNINGPILMYPVNKTK</sequence>
<protein>
    <recommendedName>
        <fullName evidence="6">Cytokinin dehydrogenase 1 FAD/cytokinin binding domain-containing protein</fullName>
    </recommendedName>
</protein>
<gene>
    <name evidence="7" type="ORF">C1H46_002641</name>
</gene>
<name>A0A540NL83_MALBA</name>
<keyword evidence="8" id="KW-1185">Reference proteome</keyword>
<evidence type="ECO:0000256" key="3">
    <source>
        <dbReference type="ARBA" id="ARBA00022630"/>
    </source>
</evidence>
<comment type="similarity">
    <text evidence="2">Belongs to the oxygen-dependent FAD-linked oxidoreductase family.</text>
</comment>
<keyword evidence="3" id="KW-0285">Flavoprotein</keyword>
<dbReference type="AlphaFoldDB" id="A0A540NL83"/>
<comment type="cofactor">
    <cofactor evidence="1">
        <name>FAD</name>
        <dbReference type="ChEBI" id="CHEBI:57692"/>
    </cofactor>
</comment>
<dbReference type="InterPro" id="IPR016164">
    <property type="entry name" value="FAD-linked_Oxase-like_C"/>
</dbReference>
<dbReference type="Proteomes" id="UP000315295">
    <property type="component" value="Unassembled WGS sequence"/>
</dbReference>
<dbReference type="EMBL" id="VIEB01000026">
    <property type="protein sequence ID" value="TQE11799.1"/>
    <property type="molecule type" value="Genomic_DNA"/>
</dbReference>
<evidence type="ECO:0000256" key="5">
    <source>
        <dbReference type="ARBA" id="ARBA00023002"/>
    </source>
</evidence>
<evidence type="ECO:0000256" key="4">
    <source>
        <dbReference type="ARBA" id="ARBA00022827"/>
    </source>
</evidence>
<evidence type="ECO:0000313" key="7">
    <source>
        <dbReference type="EMBL" id="TQE11799.1"/>
    </source>
</evidence>
<dbReference type="PANTHER" id="PTHR13878:SF120">
    <property type="entry name" value="CYTOKININ DEHYDROGENASE"/>
    <property type="match status" value="1"/>
</dbReference>
<comment type="caution">
    <text evidence="7">The sequence shown here is derived from an EMBL/GenBank/DDBJ whole genome shotgun (WGS) entry which is preliminary data.</text>
</comment>
<keyword evidence="4" id="KW-0274">FAD</keyword>
<dbReference type="PANTHER" id="PTHR13878">
    <property type="entry name" value="GULONOLACTONE OXIDASE"/>
    <property type="match status" value="1"/>
</dbReference>
<reference evidence="7 8" key="1">
    <citation type="journal article" date="2019" name="G3 (Bethesda)">
        <title>Sequencing of a Wild Apple (Malus baccata) Genome Unravels the Differences Between Cultivated and Wild Apple Species Regarding Disease Resistance and Cold Tolerance.</title>
        <authorList>
            <person name="Chen X."/>
        </authorList>
    </citation>
    <scope>NUCLEOTIDE SEQUENCE [LARGE SCALE GENOMIC DNA]</scope>
    <source>
        <strain evidence="8">cv. Shandingzi</strain>
        <tissue evidence="7">Leaves</tissue>
    </source>
</reference>
<dbReference type="GO" id="GO:0009690">
    <property type="term" value="P:cytokinin metabolic process"/>
    <property type="evidence" value="ECO:0007669"/>
    <property type="project" value="InterPro"/>
</dbReference>
<dbReference type="GO" id="GO:0050660">
    <property type="term" value="F:flavin adenine dinucleotide binding"/>
    <property type="evidence" value="ECO:0007669"/>
    <property type="project" value="InterPro"/>
</dbReference>
<proteinExistence type="inferred from homology"/>
<organism evidence="7 8">
    <name type="scientific">Malus baccata</name>
    <name type="common">Siberian crab apple</name>
    <name type="synonym">Pyrus baccata</name>
    <dbReference type="NCBI Taxonomy" id="106549"/>
    <lineage>
        <taxon>Eukaryota</taxon>
        <taxon>Viridiplantae</taxon>
        <taxon>Streptophyta</taxon>
        <taxon>Embryophyta</taxon>
        <taxon>Tracheophyta</taxon>
        <taxon>Spermatophyta</taxon>
        <taxon>Magnoliopsida</taxon>
        <taxon>eudicotyledons</taxon>
        <taxon>Gunneridae</taxon>
        <taxon>Pentapetalae</taxon>
        <taxon>rosids</taxon>
        <taxon>fabids</taxon>
        <taxon>Rosales</taxon>
        <taxon>Rosaceae</taxon>
        <taxon>Amygdaloideae</taxon>
        <taxon>Maleae</taxon>
        <taxon>Malus</taxon>
    </lineage>
</organism>
<accession>A0A540NL83</accession>
<keyword evidence="5" id="KW-0560">Oxidoreductase</keyword>
<dbReference type="STRING" id="106549.A0A540NL83"/>
<dbReference type="SUPFAM" id="SSF55103">
    <property type="entry name" value="FAD-linked oxidases, C-terminal domain"/>
    <property type="match status" value="1"/>
</dbReference>
<evidence type="ECO:0000259" key="6">
    <source>
        <dbReference type="Pfam" id="PF09265"/>
    </source>
</evidence>
<dbReference type="InterPro" id="IPR050432">
    <property type="entry name" value="FAD-linked_Oxidoreductases_BP"/>
</dbReference>